<dbReference type="InterPro" id="IPR000722">
    <property type="entry name" value="RNA_pol_asu"/>
</dbReference>
<dbReference type="HAMAP" id="MF_01322">
    <property type="entry name" value="RNApol_bact_RpoC"/>
    <property type="match status" value="1"/>
</dbReference>
<feature type="binding site" evidence="9">
    <location>
        <position position="1022"/>
    </location>
    <ligand>
        <name>Zn(2+)</name>
        <dbReference type="ChEBI" id="CHEBI:29105"/>
        <label>2</label>
    </ligand>
</feature>
<evidence type="ECO:0000256" key="11">
    <source>
        <dbReference type="SAM" id="MobiDB-lite"/>
    </source>
</evidence>
<feature type="region of interest" description="Disordered" evidence="11">
    <location>
        <begin position="1307"/>
        <end position="1364"/>
    </location>
</feature>
<feature type="binding site" evidence="9">
    <location>
        <position position="449"/>
    </location>
    <ligand>
        <name>Mg(2+)</name>
        <dbReference type="ChEBI" id="CHEBI:18420"/>
    </ligand>
</feature>
<feature type="compositionally biased region" description="Basic and acidic residues" evidence="11">
    <location>
        <begin position="1325"/>
        <end position="1334"/>
    </location>
</feature>
<dbReference type="InterPro" id="IPR044893">
    <property type="entry name" value="RNA_pol_Rpb1_clamp_domain"/>
</dbReference>
<comment type="cofactor">
    <cofactor evidence="9">
        <name>Mg(2+)</name>
        <dbReference type="ChEBI" id="CHEBI:18420"/>
    </cofactor>
    <text evidence="9">Binds 1 Mg(2+) ion per subunit.</text>
</comment>
<dbReference type="InterPro" id="IPR007083">
    <property type="entry name" value="RNA_pol_Rpb1_4"/>
</dbReference>
<dbReference type="GO" id="GO:0003899">
    <property type="term" value="F:DNA-directed RNA polymerase activity"/>
    <property type="evidence" value="ECO:0007669"/>
    <property type="project" value="UniProtKB-EC"/>
</dbReference>
<dbReference type="GO" id="GO:0000428">
    <property type="term" value="C:DNA-directed RNA polymerase complex"/>
    <property type="evidence" value="ECO:0007669"/>
    <property type="project" value="UniProtKB-KW"/>
</dbReference>
<keyword evidence="9" id="KW-0862">Zinc</keyword>
<dbReference type="InterPro" id="IPR007080">
    <property type="entry name" value="RNA_pol_Rpb1_1"/>
</dbReference>
<evidence type="ECO:0000256" key="4">
    <source>
        <dbReference type="ARBA" id="ARBA00022679"/>
    </source>
</evidence>
<dbReference type="InterPro" id="IPR038120">
    <property type="entry name" value="Rpb1_funnel_sf"/>
</dbReference>
<dbReference type="InterPro" id="IPR007081">
    <property type="entry name" value="RNA_pol_Rpb1_5"/>
</dbReference>
<comment type="function">
    <text evidence="1 9 10">DNA-dependent RNA polymerase catalyzes the transcription of DNA into RNA using the four ribonucleoside triphosphates as substrates.</text>
</comment>
<dbReference type="InterPro" id="IPR006592">
    <property type="entry name" value="RNA_pol_N"/>
</dbReference>
<dbReference type="Pfam" id="PF04997">
    <property type="entry name" value="RNA_pol_Rpb1_1"/>
    <property type="match status" value="1"/>
</dbReference>
<dbReference type="SUPFAM" id="SSF64484">
    <property type="entry name" value="beta and beta-prime subunits of DNA dependent RNA-polymerase"/>
    <property type="match status" value="2"/>
</dbReference>
<feature type="binding site" evidence="9">
    <location>
        <position position="1015"/>
    </location>
    <ligand>
        <name>Zn(2+)</name>
        <dbReference type="ChEBI" id="CHEBI:29105"/>
        <label>2</label>
    </ligand>
</feature>
<evidence type="ECO:0000256" key="2">
    <source>
        <dbReference type="ARBA" id="ARBA00006460"/>
    </source>
</evidence>
<dbReference type="PANTHER" id="PTHR19376">
    <property type="entry name" value="DNA-DIRECTED RNA POLYMERASE"/>
    <property type="match status" value="1"/>
</dbReference>
<dbReference type="InterPro" id="IPR042102">
    <property type="entry name" value="RNA_pol_Rpb1_3_sf"/>
</dbReference>
<dbReference type="EMBL" id="JARVLH010000001">
    <property type="protein sequence ID" value="MEX5284232.1"/>
    <property type="molecule type" value="Genomic_DNA"/>
</dbReference>
<feature type="binding site" evidence="9">
    <location>
        <position position="1025"/>
    </location>
    <ligand>
        <name>Zn(2+)</name>
        <dbReference type="ChEBI" id="CHEBI:29105"/>
        <label>2</label>
    </ligand>
</feature>
<evidence type="ECO:0000256" key="5">
    <source>
        <dbReference type="ARBA" id="ARBA00022695"/>
    </source>
</evidence>
<keyword evidence="6 9" id="KW-0479">Metal-binding</keyword>
<dbReference type="InterPro" id="IPR012754">
    <property type="entry name" value="DNA-dir_RpoC_beta_prime_bact"/>
</dbReference>
<keyword evidence="3 9" id="KW-0240">DNA-directed RNA polymerase</keyword>
<keyword evidence="4 9" id="KW-0808">Transferase</keyword>
<dbReference type="CDD" id="cd01609">
    <property type="entry name" value="RNAP_beta'_N"/>
    <property type="match status" value="1"/>
</dbReference>
<keyword evidence="14" id="KW-1185">Reference proteome</keyword>
<keyword evidence="5 9" id="KW-0548">Nucleotidyltransferase</keyword>
<dbReference type="Gene3D" id="1.10.132.30">
    <property type="match status" value="1"/>
</dbReference>
<comment type="caution">
    <text evidence="13">The sequence shown here is derived from an EMBL/GenBank/DDBJ whole genome shotgun (WGS) entry which is preliminary data.</text>
</comment>
<feature type="binding site" evidence="9">
    <location>
        <position position="62"/>
    </location>
    <ligand>
        <name>Zn(2+)</name>
        <dbReference type="ChEBI" id="CHEBI:29105"/>
        <label>1</label>
    </ligand>
</feature>
<dbReference type="Proteomes" id="UP001559623">
    <property type="component" value="Unassembled WGS sequence"/>
</dbReference>
<evidence type="ECO:0000256" key="3">
    <source>
        <dbReference type="ARBA" id="ARBA00022478"/>
    </source>
</evidence>
<dbReference type="Gene3D" id="4.10.860.120">
    <property type="entry name" value="RNA polymerase II, clamp domain"/>
    <property type="match status" value="1"/>
</dbReference>
<dbReference type="EC" id="2.7.7.6" evidence="9"/>
<sequence length="1364" mass="150903">MLDVNDFDSMRIGLASPDKIREWSYGEVKKPETINYRTLKPERDGLFCERIFGPTRDWECHCGKYKRIRYKGIVCDRCGVEVTRAKVRRERMGHIELAAPVSHIWYFKGIPSRMGLILDISPRSLEKVLYFASYIVLDPGDTPLIKKQLLTESEYRDNRSKFGGAFRVGMGAEAVKELLLELDLDKMNEELRKDLREVSGQRKVRAIRRLEVVEAFRKSGNQPSWMVLDAVPVIPPELRPMVQLDGGRFATSDLNDLYRRVINRNNRLKRLLDLGAPDIIVRNEKRMLQEAVDALIDNGRRGRPVTGPGNRPLKSLSDMLKGKQGRFRQNLLGKRVDYSGRSVIVVGPELKLHQCGLPKEMALELFKPFVMKRLVSSEVAHNIKSAKRMVERARPEVWDMLEEVIKEHPVLLNRAPTLHRLGIQAFEPVLTEGRALKLHPLACTAYNADFDGDQMAIHLPLSAEAQAEARILMLAANHILAPKDGRPIIVPTQDMVLGAYYLTILRPGALGEGKIVTGIKEALLMYQHQELALQAEIQVRIEKYGLVKTSLGRMIFNEILPPELRYYHKDEETNQWCLGIRMDKKQLGKLVANCFDHFGASKTAVVIDDVKNLGYHYACLAGMTVAISDIIVPQKKQDILDETKKKVNGIERQFSRGLITDEERYNKVIALWTQATDDVTDAMMDNMDAFNPIFMMADSGARGNKQQMRQLAGMRGLMADPSGKIIDLPITANFREGLTVSDYFISSHGARKGLADTALRTADSGYLTRRLVDVAQDVIVREDDCDVESINLLRARACLAESTADAIEILDEQLVGRLTAADIFAPESGELLLPQDTVLTEGDLELLGEENVPEIVLRGSSLSLETVVSNAMVSEKIALGEPDRSRREEIKHAIVHEMLGKETKDAVVDSEGVECVPAATILTEEDIEAMLGCDAKEVKVRNNNIRGIEVEAIKEGNGVIESLEDRITGRVLAEDIIDPATGEKIASLNDAIDEALAKKIAAVRDRVSIRSVLTCKSQFGVCVKCYGRDLANQAEVEVGEAVGTIAAQSIGEPGTQLTMRTFHTGGVAGEDITQGLPRVEELFEARKPKHHAIIAEIEGQVEISDTGKGMRKLLLVPEAGESREYAIPYGARLVVHDGDHLRPGDRLTEGSINPHDILRVCGLRDTQRYLVYEVQKVYKSQGVEINDKHIEVMVRQMLHKVKIEESGTTSFLPGEYVDINSFEAANAAAIEADGEPAVAKPILLGITKASLATDSFLSAASFQETTRVLTDAAIKGKVDPLIGLKENVIIGKLIPAGTGMGRYRNVAVVDPNPPPPDAPGDGDEGEARMDKASDSETLEDDVAENETLGAASEDTSVEHGNIGA</sequence>
<dbReference type="Pfam" id="PF00623">
    <property type="entry name" value="RNA_pol_Rpb1_2"/>
    <property type="match status" value="1"/>
</dbReference>
<evidence type="ECO:0000256" key="1">
    <source>
        <dbReference type="ARBA" id="ARBA00004026"/>
    </source>
</evidence>
<dbReference type="Gene3D" id="1.10.150.390">
    <property type="match status" value="1"/>
</dbReference>
<dbReference type="Gene3D" id="1.10.1790.20">
    <property type="match status" value="1"/>
</dbReference>
<dbReference type="Gene3D" id="2.40.40.20">
    <property type="match status" value="1"/>
</dbReference>
<feature type="binding site" evidence="9">
    <location>
        <position position="451"/>
    </location>
    <ligand>
        <name>Mg(2+)</name>
        <dbReference type="ChEBI" id="CHEBI:18420"/>
    </ligand>
</feature>
<dbReference type="Pfam" id="PF04998">
    <property type="entry name" value="RNA_pol_Rpb1_5"/>
    <property type="match status" value="1"/>
</dbReference>
<dbReference type="InterPro" id="IPR045867">
    <property type="entry name" value="DNA-dir_RpoC_beta_prime"/>
</dbReference>
<dbReference type="Gene3D" id="2.40.50.100">
    <property type="match status" value="1"/>
</dbReference>
<dbReference type="InterPro" id="IPR007066">
    <property type="entry name" value="RNA_pol_Rpb1_3"/>
</dbReference>
<evidence type="ECO:0000259" key="12">
    <source>
        <dbReference type="SMART" id="SM00663"/>
    </source>
</evidence>
<evidence type="ECO:0000256" key="10">
    <source>
        <dbReference type="RuleBase" id="RU004279"/>
    </source>
</evidence>
<dbReference type="NCBIfam" id="TIGR02386">
    <property type="entry name" value="rpoC_TIGR"/>
    <property type="match status" value="1"/>
</dbReference>
<feature type="binding site" evidence="9">
    <location>
        <position position="785"/>
    </location>
    <ligand>
        <name>Zn(2+)</name>
        <dbReference type="ChEBI" id="CHEBI:29105"/>
        <label>2</label>
    </ligand>
</feature>
<comment type="catalytic activity">
    <reaction evidence="8 9 10">
        <text>RNA(n) + a ribonucleoside 5'-triphosphate = RNA(n+1) + diphosphate</text>
        <dbReference type="Rhea" id="RHEA:21248"/>
        <dbReference type="Rhea" id="RHEA-COMP:14527"/>
        <dbReference type="Rhea" id="RHEA-COMP:17342"/>
        <dbReference type="ChEBI" id="CHEBI:33019"/>
        <dbReference type="ChEBI" id="CHEBI:61557"/>
        <dbReference type="ChEBI" id="CHEBI:140395"/>
        <dbReference type="EC" id="2.7.7.6"/>
    </reaction>
</comment>
<dbReference type="RefSeq" id="WP_368845953.1">
    <property type="nucleotide sequence ID" value="NZ_CP194411.1"/>
</dbReference>
<feature type="binding site" evidence="9">
    <location>
        <position position="75"/>
    </location>
    <ligand>
        <name>Zn(2+)</name>
        <dbReference type="ChEBI" id="CHEBI:29105"/>
        <label>1</label>
    </ligand>
</feature>
<evidence type="ECO:0000313" key="14">
    <source>
        <dbReference type="Proteomes" id="UP001559623"/>
    </source>
</evidence>
<dbReference type="Pfam" id="PF04983">
    <property type="entry name" value="RNA_pol_Rpb1_3"/>
    <property type="match status" value="1"/>
</dbReference>
<evidence type="ECO:0000313" key="13">
    <source>
        <dbReference type="EMBL" id="MEX5284232.1"/>
    </source>
</evidence>
<comment type="cofactor">
    <cofactor evidence="9">
        <name>Zn(2+)</name>
        <dbReference type="ChEBI" id="CHEBI:29105"/>
    </cofactor>
    <text evidence="9">Binds 2 Zn(2+) ions per subunit.</text>
</comment>
<gene>
    <name evidence="9 13" type="primary">rpoC</name>
    <name evidence="13" type="ORF">QCO44_01060</name>
</gene>
<evidence type="ECO:0000256" key="6">
    <source>
        <dbReference type="ARBA" id="ARBA00022723"/>
    </source>
</evidence>
<proteinExistence type="inferred from homology"/>
<evidence type="ECO:0000256" key="8">
    <source>
        <dbReference type="ARBA" id="ARBA00048552"/>
    </source>
</evidence>
<accession>A0ABV3X3N1</accession>
<evidence type="ECO:0000256" key="7">
    <source>
        <dbReference type="ARBA" id="ARBA00023163"/>
    </source>
</evidence>
<feature type="binding site" evidence="9">
    <location>
        <position position="78"/>
    </location>
    <ligand>
        <name>Zn(2+)</name>
        <dbReference type="ChEBI" id="CHEBI:29105"/>
        <label>1</label>
    </ligand>
</feature>
<dbReference type="CDD" id="cd02655">
    <property type="entry name" value="RNAP_beta'_C"/>
    <property type="match status" value="1"/>
</dbReference>
<dbReference type="Pfam" id="PF05000">
    <property type="entry name" value="RNA_pol_Rpb1_4"/>
    <property type="match status" value="1"/>
</dbReference>
<organism evidence="13 14">
    <name type="scientific">Selenomonas sputigena</name>
    <dbReference type="NCBI Taxonomy" id="69823"/>
    <lineage>
        <taxon>Bacteria</taxon>
        <taxon>Bacillati</taxon>
        <taxon>Bacillota</taxon>
        <taxon>Negativicutes</taxon>
        <taxon>Selenomonadales</taxon>
        <taxon>Selenomonadaceae</taxon>
        <taxon>Selenomonas</taxon>
    </lineage>
</organism>
<feature type="binding site" evidence="9">
    <location>
        <position position="453"/>
    </location>
    <ligand>
        <name>Mg(2+)</name>
        <dbReference type="ChEBI" id="CHEBI:18420"/>
    </ligand>
</feature>
<comment type="subunit">
    <text evidence="9">The RNAP catalytic core consists of 2 alpha, 1 beta, 1 beta' and 1 omega subunit. When a sigma factor is associated with the core the holoenzyme is formed, which can initiate transcription.</text>
</comment>
<reference evidence="13 14" key="1">
    <citation type="submission" date="2023-04" db="EMBL/GenBank/DDBJ databases">
        <title>Genome Sequence of Selenomonas sputigena ATCC 33150.</title>
        <authorList>
            <person name="Miller D.P."/>
            <person name="Anvari S."/>
            <person name="Polson S.W."/>
            <person name="Macdonald M."/>
            <person name="Mcdowell J.V."/>
        </authorList>
    </citation>
    <scope>NUCLEOTIDE SEQUENCE [LARGE SCALE GENOMIC DNA]</scope>
    <source>
        <strain evidence="13 14">ATCC 33150</strain>
    </source>
</reference>
<feature type="domain" description="RNA polymerase N-terminal" evidence="12">
    <location>
        <begin position="224"/>
        <end position="503"/>
    </location>
</feature>
<keyword evidence="9" id="KW-0460">Magnesium</keyword>
<protein>
    <recommendedName>
        <fullName evidence="9">DNA-directed RNA polymerase subunit beta'</fullName>
        <shortName evidence="9">RNAP subunit beta'</shortName>
        <ecNumber evidence="9">2.7.7.6</ecNumber>
    </recommendedName>
    <alternativeName>
        <fullName evidence="9">RNA polymerase subunit beta'</fullName>
    </alternativeName>
    <alternativeName>
        <fullName evidence="9">Transcriptase subunit beta'</fullName>
    </alternativeName>
</protein>
<dbReference type="PANTHER" id="PTHR19376:SF54">
    <property type="entry name" value="DNA-DIRECTED RNA POLYMERASE SUBUNIT BETA"/>
    <property type="match status" value="1"/>
</dbReference>
<dbReference type="Gene3D" id="1.10.40.90">
    <property type="match status" value="1"/>
</dbReference>
<name>A0ABV3X3N1_9FIRM</name>
<dbReference type="SMART" id="SM00663">
    <property type="entry name" value="RPOLA_N"/>
    <property type="match status" value="1"/>
</dbReference>
<evidence type="ECO:0000256" key="9">
    <source>
        <dbReference type="HAMAP-Rule" id="MF_01322"/>
    </source>
</evidence>
<feature type="binding site" evidence="9">
    <location>
        <position position="60"/>
    </location>
    <ligand>
        <name>Zn(2+)</name>
        <dbReference type="ChEBI" id="CHEBI:29105"/>
        <label>1</label>
    </ligand>
</feature>
<dbReference type="Gene3D" id="1.10.274.100">
    <property type="entry name" value="RNA polymerase Rpb1, domain 3"/>
    <property type="match status" value="2"/>
</dbReference>
<comment type="similarity">
    <text evidence="2 9 10">Belongs to the RNA polymerase beta' chain family.</text>
</comment>
<keyword evidence="7 9" id="KW-0804">Transcription</keyword>